<keyword evidence="1" id="KW-0472">Membrane</keyword>
<dbReference type="CDD" id="cd03401">
    <property type="entry name" value="SPFH_prohibitin"/>
    <property type="match status" value="1"/>
</dbReference>
<accession>A0A8S5RF78</accession>
<feature type="domain" description="Band 7" evidence="2">
    <location>
        <begin position="25"/>
        <end position="185"/>
    </location>
</feature>
<feature type="transmembrane region" description="Helical" evidence="1">
    <location>
        <begin position="7"/>
        <end position="30"/>
    </location>
</feature>
<dbReference type="PANTHER" id="PTHR23222">
    <property type="entry name" value="PROHIBITIN"/>
    <property type="match status" value="1"/>
</dbReference>
<dbReference type="InterPro" id="IPR000163">
    <property type="entry name" value="Prohibitin"/>
</dbReference>
<dbReference type="PROSITE" id="PS51257">
    <property type="entry name" value="PROKAR_LIPOPROTEIN"/>
    <property type="match status" value="1"/>
</dbReference>
<dbReference type="InterPro" id="IPR036013">
    <property type="entry name" value="Band_7/SPFH_dom_sf"/>
</dbReference>
<proteinExistence type="predicted"/>
<name>A0A8S5RF78_9VIRU</name>
<keyword evidence="1" id="KW-1133">Transmembrane helix</keyword>
<protein>
    <submittedName>
        <fullName evidence="3">High frequency of lysogenization C protein</fullName>
    </submittedName>
</protein>
<dbReference type="PANTHER" id="PTHR23222:SF0">
    <property type="entry name" value="PROHIBITIN 1"/>
    <property type="match status" value="1"/>
</dbReference>
<evidence type="ECO:0000313" key="3">
    <source>
        <dbReference type="EMBL" id="DAE29636.1"/>
    </source>
</evidence>
<reference evidence="3" key="1">
    <citation type="journal article" date="2021" name="Proc. Natl. Acad. Sci. U.S.A.">
        <title>A Catalog of Tens of Thousands of Viruses from Human Metagenomes Reveals Hidden Associations with Chronic Diseases.</title>
        <authorList>
            <person name="Tisza M.J."/>
            <person name="Buck C.B."/>
        </authorList>
    </citation>
    <scope>NUCLEOTIDE SEQUENCE</scope>
    <source>
        <strain evidence="3">Ctqq75</strain>
    </source>
</reference>
<keyword evidence="1" id="KW-0812">Transmembrane</keyword>
<dbReference type="SMART" id="SM00244">
    <property type="entry name" value="PHB"/>
    <property type="match status" value="1"/>
</dbReference>
<dbReference type="Gene3D" id="3.30.479.30">
    <property type="entry name" value="Band 7 domain"/>
    <property type="match status" value="1"/>
</dbReference>
<organism evidence="3">
    <name type="scientific">virus sp. ctqq75</name>
    <dbReference type="NCBI Taxonomy" id="2827999"/>
    <lineage>
        <taxon>Viruses</taxon>
    </lineage>
</organism>
<evidence type="ECO:0000259" key="2">
    <source>
        <dbReference type="SMART" id="SM00244"/>
    </source>
</evidence>
<dbReference type="EMBL" id="BK059096">
    <property type="protein sequence ID" value="DAE29636.1"/>
    <property type="molecule type" value="Genomic_DNA"/>
</dbReference>
<dbReference type="Pfam" id="PF01145">
    <property type="entry name" value="Band_7"/>
    <property type="match status" value="1"/>
</dbReference>
<dbReference type="SUPFAM" id="SSF117892">
    <property type="entry name" value="Band 7/SPFH domain"/>
    <property type="match status" value="1"/>
</dbReference>
<dbReference type="GO" id="GO:0016020">
    <property type="term" value="C:membrane"/>
    <property type="evidence" value="ECO:0007669"/>
    <property type="project" value="InterPro"/>
</dbReference>
<evidence type="ECO:0000256" key="1">
    <source>
        <dbReference type="SAM" id="Phobius"/>
    </source>
</evidence>
<dbReference type="InterPro" id="IPR001107">
    <property type="entry name" value="Band_7"/>
</dbReference>
<dbReference type="PRINTS" id="PR00679">
    <property type="entry name" value="PROHIBITIN"/>
</dbReference>
<sequence length="248" mass="28087">MDNMDKIKLTVCCGVIFIMFMLGLSCLKIVETGERGVVLRMGKFVGIMDEGLNFRIPLIDKVEKLNIREVNFSSTGEVSSKDMQTIHVDVSLIYALNPAEVGRVYQKYSTKYEETLIKPTLAEITNSIIANYPIEEFVEKRTEISNKINQAFVEKTTNSGIVVKSLLITNHDFSDEYNKAIESKKVAEQGALKAKYDLERVTLEARAQQEKQKSLSPMVLQEKAIDKWDGKLPNYYSGNNLPFLTLNK</sequence>